<dbReference type="GO" id="GO:1990281">
    <property type="term" value="C:efflux pump complex"/>
    <property type="evidence" value="ECO:0007669"/>
    <property type="project" value="TreeGrafter"/>
</dbReference>
<dbReference type="NCBIfam" id="TIGR01730">
    <property type="entry name" value="RND_mfp"/>
    <property type="match status" value="1"/>
</dbReference>
<dbReference type="AlphaFoldDB" id="A0A5C6Q8P2"/>
<dbReference type="RefSeq" id="WP_146797467.1">
    <property type="nucleotide sequence ID" value="NZ_VOLP01000003.1"/>
</dbReference>
<dbReference type="Pfam" id="PF25954">
    <property type="entry name" value="Beta-barrel_RND_2"/>
    <property type="match status" value="1"/>
</dbReference>
<dbReference type="PANTHER" id="PTHR30469">
    <property type="entry name" value="MULTIDRUG RESISTANCE PROTEIN MDTA"/>
    <property type="match status" value="1"/>
</dbReference>
<dbReference type="InterPro" id="IPR006143">
    <property type="entry name" value="RND_pump_MFP"/>
</dbReference>
<dbReference type="OrthoDB" id="2110899at2"/>
<feature type="domain" description="CusB-like beta-barrel" evidence="3">
    <location>
        <begin position="203"/>
        <end position="274"/>
    </location>
</feature>
<evidence type="ECO:0000259" key="3">
    <source>
        <dbReference type="Pfam" id="PF25954"/>
    </source>
</evidence>
<evidence type="ECO:0000313" key="7">
    <source>
        <dbReference type="Proteomes" id="UP000321917"/>
    </source>
</evidence>
<evidence type="ECO:0000259" key="2">
    <source>
        <dbReference type="Pfam" id="PF25876"/>
    </source>
</evidence>
<dbReference type="Gene3D" id="2.40.50.100">
    <property type="match status" value="1"/>
</dbReference>
<reference evidence="5 7" key="1">
    <citation type="submission" date="2019-07" db="EMBL/GenBank/DDBJ databases">
        <title>Genomes of sea-ice associated Colwellia species.</title>
        <authorList>
            <person name="Bowman J.P."/>
        </authorList>
    </citation>
    <scope>NUCLEOTIDE SEQUENCE [LARGE SCALE GENOMIC DNA]</scope>
    <source>
        <strain evidence="4 6">ACAM 607</strain>
        <strain evidence="5 7">IC036</strain>
    </source>
</reference>
<dbReference type="Proteomes" id="UP000321525">
    <property type="component" value="Unassembled WGS sequence"/>
</dbReference>
<dbReference type="SUPFAM" id="SSF111369">
    <property type="entry name" value="HlyD-like secretion proteins"/>
    <property type="match status" value="1"/>
</dbReference>
<dbReference type="EMBL" id="VOLQ01000026">
    <property type="protein sequence ID" value="TWX65082.1"/>
    <property type="molecule type" value="Genomic_DNA"/>
</dbReference>
<comment type="similarity">
    <text evidence="1">Belongs to the membrane fusion protein (MFP) (TC 8.A.1) family.</text>
</comment>
<dbReference type="InterPro" id="IPR058624">
    <property type="entry name" value="MdtA-like_HH"/>
</dbReference>
<dbReference type="PROSITE" id="PS51257">
    <property type="entry name" value="PROKAR_LIPOPROTEIN"/>
    <property type="match status" value="1"/>
</dbReference>
<dbReference type="Pfam" id="PF25876">
    <property type="entry name" value="HH_MFP_RND"/>
    <property type="match status" value="1"/>
</dbReference>
<evidence type="ECO:0000256" key="1">
    <source>
        <dbReference type="ARBA" id="ARBA00009477"/>
    </source>
</evidence>
<sequence>MRLFLLAFSFITVLSGCGKEEQPFEEVIRPIAWQEVQQTSFDQVRRLSGTIYPVEEANLSFEVGGKIQWIKVKLGDEVKRGDALARLDQRNFNLSRQSAQANLQKSYAALSETENEYKRYAELSAKGLVSKSGFDNAKAAFESASSAVNIAKTQLDIANKDLSDSILTAPYNGKITKRLSEPSMQISPGQAIFQIEGDDGLEVQVMVPETMIRDLSKGSEIDIHYPAFPGLNSKGTIAEISSRAATANAFPVTILINSETKNLRAGMTAEVDFTFQGIGRTGYQGKAFRLPIAALAADEGQKSYVFVYNVEQQILQKRMVQTESILNNEVLVSAGLSSGEIIAIAGVSFLRDGQSVRLLDKHVKRFN</sequence>
<keyword evidence="6" id="KW-1185">Reference proteome</keyword>
<evidence type="ECO:0000313" key="6">
    <source>
        <dbReference type="Proteomes" id="UP000321525"/>
    </source>
</evidence>
<dbReference type="InterPro" id="IPR058792">
    <property type="entry name" value="Beta-barrel_RND_2"/>
</dbReference>
<dbReference type="Gene3D" id="1.10.287.470">
    <property type="entry name" value="Helix hairpin bin"/>
    <property type="match status" value="1"/>
</dbReference>
<accession>A0A5C6Q8P2</accession>
<proteinExistence type="inferred from homology"/>
<dbReference type="Proteomes" id="UP000321917">
    <property type="component" value="Unassembled WGS sequence"/>
</dbReference>
<dbReference type="PANTHER" id="PTHR30469:SF20">
    <property type="entry name" value="EFFLUX RND TRANSPORTER PERIPLASMIC ADAPTOR SUBUNIT"/>
    <property type="match status" value="1"/>
</dbReference>
<name>A0A5C6Q8P2_9GAMM</name>
<evidence type="ECO:0000313" key="5">
    <source>
        <dbReference type="EMBL" id="TWX65082.1"/>
    </source>
</evidence>
<dbReference type="Gene3D" id="2.40.30.170">
    <property type="match status" value="1"/>
</dbReference>
<feature type="domain" description="Multidrug resistance protein MdtA-like alpha-helical hairpin" evidence="2">
    <location>
        <begin position="97"/>
        <end position="162"/>
    </location>
</feature>
<dbReference type="GO" id="GO:0015562">
    <property type="term" value="F:efflux transmembrane transporter activity"/>
    <property type="evidence" value="ECO:0007669"/>
    <property type="project" value="TreeGrafter"/>
</dbReference>
<dbReference type="Gene3D" id="2.40.420.20">
    <property type="match status" value="1"/>
</dbReference>
<protein>
    <submittedName>
        <fullName evidence="5">Efflux RND transporter periplasmic adaptor subunit</fullName>
    </submittedName>
</protein>
<organism evidence="5 7">
    <name type="scientific">Colwellia hornerae</name>
    <dbReference type="NCBI Taxonomy" id="89402"/>
    <lineage>
        <taxon>Bacteria</taxon>
        <taxon>Pseudomonadati</taxon>
        <taxon>Pseudomonadota</taxon>
        <taxon>Gammaproteobacteria</taxon>
        <taxon>Alteromonadales</taxon>
        <taxon>Colwelliaceae</taxon>
        <taxon>Colwellia</taxon>
    </lineage>
</organism>
<evidence type="ECO:0000313" key="4">
    <source>
        <dbReference type="EMBL" id="TWX62523.1"/>
    </source>
</evidence>
<comment type="caution">
    <text evidence="5">The sequence shown here is derived from an EMBL/GenBank/DDBJ whole genome shotgun (WGS) entry which is preliminary data.</text>
</comment>
<gene>
    <name evidence="4" type="ORF">ESZ26_01405</name>
    <name evidence="5" type="ORF">ESZ27_13270</name>
</gene>
<dbReference type="EMBL" id="VOLR01000002">
    <property type="protein sequence ID" value="TWX62523.1"/>
    <property type="molecule type" value="Genomic_DNA"/>
</dbReference>